<dbReference type="InterPro" id="IPR014743">
    <property type="entry name" value="Cl-channel_core"/>
</dbReference>
<evidence type="ECO:0000313" key="2">
    <source>
        <dbReference type="EMBL" id="PZP46493.1"/>
    </source>
</evidence>
<feature type="transmembrane region" description="Helical" evidence="1">
    <location>
        <begin position="12"/>
        <end position="34"/>
    </location>
</feature>
<gene>
    <name evidence="2" type="ORF">DI598_12015</name>
</gene>
<keyword evidence="1" id="KW-0812">Transmembrane</keyword>
<name>A0A2W5EVK6_9SPHI</name>
<organism evidence="2 3">
    <name type="scientific">Pseudopedobacter saltans</name>
    <dbReference type="NCBI Taxonomy" id="151895"/>
    <lineage>
        <taxon>Bacteria</taxon>
        <taxon>Pseudomonadati</taxon>
        <taxon>Bacteroidota</taxon>
        <taxon>Sphingobacteriia</taxon>
        <taxon>Sphingobacteriales</taxon>
        <taxon>Sphingobacteriaceae</taxon>
        <taxon>Pseudopedobacter</taxon>
    </lineage>
</organism>
<evidence type="ECO:0000313" key="3">
    <source>
        <dbReference type="Proteomes" id="UP000249645"/>
    </source>
</evidence>
<evidence type="ECO:0000256" key="1">
    <source>
        <dbReference type="SAM" id="Phobius"/>
    </source>
</evidence>
<comment type="caution">
    <text evidence="2">The sequence shown here is derived from an EMBL/GenBank/DDBJ whole genome shotgun (WGS) entry which is preliminary data.</text>
</comment>
<proteinExistence type="predicted"/>
<accession>A0A2W5EVK6</accession>
<dbReference type="SUPFAM" id="SSF81340">
    <property type="entry name" value="Clc chloride channel"/>
    <property type="match status" value="1"/>
</dbReference>
<reference evidence="2 3" key="1">
    <citation type="submission" date="2017-11" db="EMBL/GenBank/DDBJ databases">
        <title>Infants hospitalized years apart are colonized by the same room-sourced microbial strains.</title>
        <authorList>
            <person name="Brooks B."/>
            <person name="Olm M.R."/>
            <person name="Firek B.A."/>
            <person name="Baker R."/>
            <person name="Thomas B.C."/>
            <person name="Morowitz M.J."/>
            <person name="Banfield J.F."/>
        </authorList>
    </citation>
    <scope>NUCLEOTIDE SEQUENCE [LARGE SCALE GENOMIC DNA]</scope>
    <source>
        <strain evidence="2">S2_009_000_R2_76</strain>
    </source>
</reference>
<dbReference type="PROSITE" id="PS51257">
    <property type="entry name" value="PROKAR_LIPOPROTEIN"/>
    <property type="match status" value="1"/>
</dbReference>
<keyword evidence="1" id="KW-1133">Transmembrane helix</keyword>
<dbReference type="EMBL" id="QFOI01000222">
    <property type="protein sequence ID" value="PZP46493.1"/>
    <property type="molecule type" value="Genomic_DNA"/>
</dbReference>
<keyword evidence="1" id="KW-0472">Membrane</keyword>
<sequence>MKTNWVKQQAALLLATVISSVLIGCTIAFFLWLLENATEYRNLHPYLLWLLPVGGLIIFFAYQKWGKVSSKGNNLVIEAVNQKNVD</sequence>
<dbReference type="AlphaFoldDB" id="A0A2W5EVK6"/>
<protein>
    <submittedName>
        <fullName evidence="2">Uncharacterized protein</fullName>
    </submittedName>
</protein>
<dbReference type="Proteomes" id="UP000249645">
    <property type="component" value="Unassembled WGS sequence"/>
</dbReference>
<feature type="non-terminal residue" evidence="2">
    <location>
        <position position="86"/>
    </location>
</feature>
<feature type="transmembrane region" description="Helical" evidence="1">
    <location>
        <begin position="46"/>
        <end position="62"/>
    </location>
</feature>